<dbReference type="InterPro" id="IPR007175">
    <property type="entry name" value="Rpr2/Snm1/Rpp21"/>
</dbReference>
<gene>
    <name evidence="5" type="ORF">BN980_GECA17s01055g</name>
</gene>
<dbReference type="AlphaFoldDB" id="A0A0J9XIQ3"/>
<proteinExistence type="inferred from homology"/>
<comment type="similarity">
    <text evidence="4">Belongs to the eukaryotic/archaeal RNase P protein component 4 family.</text>
</comment>
<keyword evidence="2" id="KW-0479">Metal-binding</keyword>
<evidence type="ECO:0000256" key="2">
    <source>
        <dbReference type="ARBA" id="ARBA00022723"/>
    </source>
</evidence>
<keyword evidence="3" id="KW-0862">Zinc</keyword>
<reference evidence="5" key="1">
    <citation type="submission" date="2014-03" db="EMBL/GenBank/DDBJ databases">
        <authorList>
            <person name="Casaregola S."/>
        </authorList>
    </citation>
    <scope>NUCLEOTIDE SEQUENCE [LARGE SCALE GENOMIC DNA]</scope>
    <source>
        <strain evidence="5">CLIB 918</strain>
    </source>
</reference>
<evidence type="ECO:0000256" key="3">
    <source>
        <dbReference type="ARBA" id="ARBA00022833"/>
    </source>
</evidence>
<dbReference type="Gene3D" id="6.20.50.20">
    <property type="match status" value="1"/>
</dbReference>
<dbReference type="Proteomes" id="UP000242525">
    <property type="component" value="Unassembled WGS sequence"/>
</dbReference>
<protein>
    <submittedName>
        <fullName evidence="5">Similar to Saccharomyces cerevisiae YIR015W RPR2 Subunit of nuclear RNase P</fullName>
    </submittedName>
</protein>
<dbReference type="PANTHER" id="PTHR14742">
    <property type="entry name" value="RIBONUCLEASE P SUBUNIT P21"/>
    <property type="match status" value="1"/>
</dbReference>
<evidence type="ECO:0000256" key="1">
    <source>
        <dbReference type="ARBA" id="ARBA00022694"/>
    </source>
</evidence>
<comment type="caution">
    <text evidence="5">The sequence shown here is derived from an EMBL/GenBank/DDBJ whole genome shotgun (WGS) entry which is preliminary data.</text>
</comment>
<organism evidence="5 6">
    <name type="scientific">Geotrichum candidum</name>
    <name type="common">Oospora lactis</name>
    <name type="synonym">Dipodascus geotrichum</name>
    <dbReference type="NCBI Taxonomy" id="1173061"/>
    <lineage>
        <taxon>Eukaryota</taxon>
        <taxon>Fungi</taxon>
        <taxon>Dikarya</taxon>
        <taxon>Ascomycota</taxon>
        <taxon>Saccharomycotina</taxon>
        <taxon>Dipodascomycetes</taxon>
        <taxon>Dipodascales</taxon>
        <taxon>Dipodascaceae</taxon>
        <taxon>Geotrichum</taxon>
    </lineage>
</organism>
<dbReference type="EMBL" id="CCBN010000017">
    <property type="protein sequence ID" value="CDO56850.1"/>
    <property type="molecule type" value="Genomic_DNA"/>
</dbReference>
<evidence type="ECO:0000313" key="6">
    <source>
        <dbReference type="Proteomes" id="UP000242525"/>
    </source>
</evidence>
<keyword evidence="6" id="KW-1185">Reference proteome</keyword>
<dbReference type="GO" id="GO:0005655">
    <property type="term" value="C:nucleolar ribonuclease P complex"/>
    <property type="evidence" value="ECO:0007669"/>
    <property type="project" value="TreeGrafter"/>
</dbReference>
<dbReference type="GO" id="GO:0008033">
    <property type="term" value="P:tRNA processing"/>
    <property type="evidence" value="ECO:0007669"/>
    <property type="project" value="UniProtKB-KW"/>
</dbReference>
<dbReference type="PANTHER" id="PTHR14742:SF0">
    <property type="entry name" value="RIBONUCLEASE P PROTEIN SUBUNIT P21"/>
    <property type="match status" value="1"/>
</dbReference>
<evidence type="ECO:0000256" key="4">
    <source>
        <dbReference type="ARBA" id="ARBA00038402"/>
    </source>
</evidence>
<accession>A0A0J9XIQ3</accession>
<dbReference type="OrthoDB" id="128536at2759"/>
<name>A0A0J9XIQ3_GEOCN</name>
<dbReference type="GO" id="GO:0046872">
    <property type="term" value="F:metal ion binding"/>
    <property type="evidence" value="ECO:0007669"/>
    <property type="project" value="UniProtKB-KW"/>
</dbReference>
<keyword evidence="1" id="KW-0819">tRNA processing</keyword>
<evidence type="ECO:0000313" key="5">
    <source>
        <dbReference type="EMBL" id="CDO56850.1"/>
    </source>
</evidence>
<sequence>MNGKQQGKKQKKQAVIPQRDNYSRLSFLHQSSRLLVSTGVAPELGRAYAGTLKTIAKKNVLRLSPHIKRSICRACQVPLLAGITSKTRLVNNSKLQTPHNDILVVECMVCEKKKRYPVGKETGSELWVDKAKRNN</sequence>
<dbReference type="Pfam" id="PF04032">
    <property type="entry name" value="Rpr2"/>
    <property type="match status" value="1"/>
</dbReference>
<dbReference type="STRING" id="1173061.A0A0J9XIQ3"/>